<dbReference type="AlphaFoldDB" id="A0AB39VL23"/>
<feature type="signal peptide" evidence="1">
    <location>
        <begin position="1"/>
        <end position="20"/>
    </location>
</feature>
<sequence length="132" mass="14822">MKIAFITAIPIALASFQALSENQLDHNLRTYCFKAVELSAYSAEAAMGYPGAKDDAYGFGDSLDMTKAEVDRVINYYSHNRDIASKLAAVKKMDMDSQTYIERSMAQNCMEEPVKYIPSYTRLVKQGILPKF</sequence>
<gene>
    <name evidence="2" type="ORF">AB3G37_14930</name>
</gene>
<name>A0AB39VL23_9GAMM</name>
<evidence type="ECO:0000313" key="2">
    <source>
        <dbReference type="EMBL" id="XDU70862.1"/>
    </source>
</evidence>
<proteinExistence type="predicted"/>
<reference evidence="2" key="1">
    <citation type="submission" date="2024-07" db="EMBL/GenBank/DDBJ databases">
        <authorList>
            <person name="Biller S.J."/>
        </authorList>
    </citation>
    <scope>NUCLEOTIDE SEQUENCE</scope>
    <source>
        <strain evidence="2">WC2420</strain>
    </source>
</reference>
<protein>
    <submittedName>
        <fullName evidence="2">Uncharacterized protein</fullName>
    </submittedName>
</protein>
<dbReference type="EMBL" id="CP165628">
    <property type="protein sequence ID" value="XDU70862.1"/>
    <property type="molecule type" value="Genomic_DNA"/>
</dbReference>
<organism evidence="2">
    <name type="scientific">Rouxiella sp. WC2420</name>
    <dbReference type="NCBI Taxonomy" id="3234145"/>
    <lineage>
        <taxon>Bacteria</taxon>
        <taxon>Pseudomonadati</taxon>
        <taxon>Pseudomonadota</taxon>
        <taxon>Gammaproteobacteria</taxon>
        <taxon>Enterobacterales</taxon>
        <taxon>Yersiniaceae</taxon>
        <taxon>Rouxiella</taxon>
    </lineage>
</organism>
<accession>A0AB39VL23</accession>
<feature type="chain" id="PRO_5044262174" evidence="1">
    <location>
        <begin position="21"/>
        <end position="132"/>
    </location>
</feature>
<evidence type="ECO:0000256" key="1">
    <source>
        <dbReference type="SAM" id="SignalP"/>
    </source>
</evidence>
<dbReference type="RefSeq" id="WP_369788305.1">
    <property type="nucleotide sequence ID" value="NZ_CP165628.1"/>
</dbReference>
<keyword evidence="1" id="KW-0732">Signal</keyword>